<dbReference type="InterPro" id="IPR019004">
    <property type="entry name" value="YqeY/Aim41"/>
</dbReference>
<dbReference type="Pfam" id="PF09424">
    <property type="entry name" value="YqeY"/>
    <property type="match status" value="1"/>
</dbReference>
<dbReference type="InterPro" id="IPR023168">
    <property type="entry name" value="GatB_Yqey_C_2"/>
</dbReference>
<reference evidence="1 2" key="1">
    <citation type="journal article" date="2015" name="Nature">
        <title>rRNA introns, odd ribosomes, and small enigmatic genomes across a large radiation of phyla.</title>
        <authorList>
            <person name="Brown C.T."/>
            <person name="Hug L.A."/>
            <person name="Thomas B.C."/>
            <person name="Sharon I."/>
            <person name="Castelle C.J."/>
            <person name="Singh A."/>
            <person name="Wilkins M.J."/>
            <person name="Williams K.H."/>
            <person name="Banfield J.F."/>
        </authorList>
    </citation>
    <scope>NUCLEOTIDE SEQUENCE [LARGE SCALE GENOMIC DNA]</scope>
</reference>
<dbReference type="InterPro" id="IPR003789">
    <property type="entry name" value="Asn/Gln_tRNA_amidoTrase-B-like"/>
</dbReference>
<sequence length="161" mass="17739">MLKEKIQADIKEAMKSGNSEKKMVLSLVLNAIKNKELEKRTQLSKTEQDPAILEEKSKLSEDEVVSVISSEVKKRKESAQSFKSGGRPELAEKEESEINILVPYLPEQMSEEDIRAEVKKTISELSAGPKDAGKVIGSVMARVKGKADGQVVSKLVKEELG</sequence>
<dbReference type="EMBL" id="LCKD01000004">
    <property type="protein sequence ID" value="KKT90197.1"/>
    <property type="molecule type" value="Genomic_DNA"/>
</dbReference>
<dbReference type="GO" id="GO:0016884">
    <property type="term" value="F:carbon-nitrogen ligase activity, with glutamine as amido-N-donor"/>
    <property type="evidence" value="ECO:0007669"/>
    <property type="project" value="InterPro"/>
</dbReference>
<dbReference type="AlphaFoldDB" id="A0A0G1NAS7"/>
<proteinExistence type="predicted"/>
<dbReference type="InterPro" id="IPR042184">
    <property type="entry name" value="YqeY/Aim41_N"/>
</dbReference>
<comment type="caution">
    <text evidence="1">The sequence shown here is derived from an EMBL/GenBank/DDBJ whole genome shotgun (WGS) entry which is preliminary data.</text>
</comment>
<dbReference type="PANTHER" id="PTHR28055">
    <property type="entry name" value="ALTERED INHERITANCE OF MITOCHONDRIA PROTEIN 41, MITOCHONDRIAL"/>
    <property type="match status" value="1"/>
</dbReference>
<protein>
    <submittedName>
        <fullName evidence="1">GatB/Yqey</fullName>
    </submittedName>
</protein>
<accession>A0A0G1NAS7</accession>
<dbReference type="PANTHER" id="PTHR28055:SF1">
    <property type="entry name" value="ALTERED INHERITANCE OF MITOCHONDRIA PROTEIN 41, MITOCHONDRIAL"/>
    <property type="match status" value="1"/>
</dbReference>
<organism evidence="1 2">
    <name type="scientific">Candidatus Yanofskybacteria bacterium GW2011_GWB1_45_11</name>
    <dbReference type="NCBI Taxonomy" id="1619026"/>
    <lineage>
        <taxon>Bacteria</taxon>
        <taxon>Candidatus Yanofskyibacteriota</taxon>
    </lineage>
</organism>
<gene>
    <name evidence="1" type="ORF">UW90_C0004G0002</name>
</gene>
<name>A0A0G1NAS7_9BACT</name>
<dbReference type="Gene3D" id="1.10.10.410">
    <property type="match status" value="1"/>
</dbReference>
<evidence type="ECO:0000313" key="2">
    <source>
        <dbReference type="Proteomes" id="UP000034368"/>
    </source>
</evidence>
<dbReference type="Gene3D" id="1.10.1510.10">
    <property type="entry name" value="Uncharacterised protein YqeY/AIM41 PF09424, N-terminal domain"/>
    <property type="match status" value="1"/>
</dbReference>
<evidence type="ECO:0000313" key="1">
    <source>
        <dbReference type="EMBL" id="KKT90197.1"/>
    </source>
</evidence>
<dbReference type="Proteomes" id="UP000034368">
    <property type="component" value="Unassembled WGS sequence"/>
</dbReference>
<dbReference type="SUPFAM" id="SSF89095">
    <property type="entry name" value="GatB/YqeY motif"/>
    <property type="match status" value="1"/>
</dbReference>